<dbReference type="InterPro" id="IPR032677">
    <property type="entry name" value="GTP_cyclohydro_II"/>
</dbReference>
<evidence type="ECO:0000256" key="11">
    <source>
        <dbReference type="ARBA" id="ARBA00022833"/>
    </source>
</evidence>
<dbReference type="SUPFAM" id="SSF55821">
    <property type="entry name" value="YrdC/RibB"/>
    <property type="match status" value="1"/>
</dbReference>
<dbReference type="Gene3D" id="3.40.50.10990">
    <property type="entry name" value="GTP cyclohydrolase II"/>
    <property type="match status" value="1"/>
</dbReference>
<reference evidence="17 18" key="1">
    <citation type="journal article" date="2016" name="Nat. Commun.">
        <title>Thousands of microbial genomes shed light on interconnected biogeochemical processes in an aquifer system.</title>
        <authorList>
            <person name="Anantharaman K."/>
            <person name="Brown C.T."/>
            <person name="Hug L.A."/>
            <person name="Sharon I."/>
            <person name="Castelle C.J."/>
            <person name="Probst A.J."/>
            <person name="Thomas B.C."/>
            <person name="Singh A."/>
            <person name="Wilkins M.J."/>
            <person name="Karaoz U."/>
            <person name="Brodie E.L."/>
            <person name="Williams K.H."/>
            <person name="Hubbard S.S."/>
            <person name="Banfield J.F."/>
        </authorList>
    </citation>
    <scope>NUCLEOTIDE SEQUENCE [LARGE SCALE GENOMIC DNA]</scope>
</reference>
<dbReference type="HAMAP" id="MF_00179">
    <property type="entry name" value="RibA"/>
    <property type="match status" value="1"/>
</dbReference>
<evidence type="ECO:0000313" key="17">
    <source>
        <dbReference type="EMBL" id="OGF97900.1"/>
    </source>
</evidence>
<evidence type="ECO:0000256" key="2">
    <source>
        <dbReference type="ARBA" id="ARBA00001947"/>
    </source>
</evidence>
<feature type="non-terminal residue" evidence="17">
    <location>
        <position position="1"/>
    </location>
</feature>
<comment type="pathway">
    <text evidence="4">Cofactor biosynthesis; riboflavin biosynthesis; 5-amino-6-(D-ribitylamino)uracil from GTP: step 1/4.</text>
</comment>
<evidence type="ECO:0000256" key="1">
    <source>
        <dbReference type="ARBA" id="ARBA00000141"/>
    </source>
</evidence>
<dbReference type="InterPro" id="IPR017945">
    <property type="entry name" value="DHBP_synth_RibB-like_a/b_dom"/>
</dbReference>
<evidence type="ECO:0000256" key="12">
    <source>
        <dbReference type="ARBA" id="ARBA00023134"/>
    </source>
</evidence>
<comment type="function">
    <text evidence="13">Catalyzes the conversion of GTP to 2,5-diamino-6-ribosylamino-4(3H)-pyrimidinone 5'-phosphate (DARP), formate and pyrophosphate.</text>
</comment>
<keyword evidence="11" id="KW-0862">Zinc</keyword>
<dbReference type="NCBIfam" id="NF001591">
    <property type="entry name" value="PRK00393.1"/>
    <property type="match status" value="1"/>
</dbReference>
<comment type="similarity">
    <text evidence="6">In the N-terminal section; belongs to the DHBP synthase family.</text>
</comment>
<evidence type="ECO:0000256" key="10">
    <source>
        <dbReference type="ARBA" id="ARBA00022801"/>
    </source>
</evidence>
<dbReference type="Pfam" id="PF00926">
    <property type="entry name" value="DHBP_synthase"/>
    <property type="match status" value="1"/>
</dbReference>
<dbReference type="FunFam" id="3.40.50.10990:FF:000001">
    <property type="entry name" value="Riboflavin biosynthesis protein RibBA"/>
    <property type="match status" value="1"/>
</dbReference>
<feature type="domain" description="GTP cyclohydrolase II" evidence="16">
    <location>
        <begin position="56"/>
        <end position="218"/>
    </location>
</feature>
<evidence type="ECO:0000256" key="6">
    <source>
        <dbReference type="ARBA" id="ARBA00005520"/>
    </source>
</evidence>
<accession>A0A1F5YCJ5</accession>
<comment type="pathway">
    <text evidence="5">Cofactor biosynthesis; riboflavin biosynthesis; 2-hydroxy-3-oxobutyl phosphate from D-ribulose 5-phosphate: step 1/1.</text>
</comment>
<comment type="cofactor">
    <cofactor evidence="2">
        <name>Zn(2+)</name>
        <dbReference type="ChEBI" id="CHEBI:29105"/>
    </cofactor>
</comment>
<evidence type="ECO:0000256" key="13">
    <source>
        <dbReference type="ARBA" id="ARBA00043932"/>
    </source>
</evidence>
<evidence type="ECO:0000256" key="4">
    <source>
        <dbReference type="ARBA" id="ARBA00004853"/>
    </source>
</evidence>
<dbReference type="GO" id="GO:0005829">
    <property type="term" value="C:cytosol"/>
    <property type="evidence" value="ECO:0007669"/>
    <property type="project" value="TreeGrafter"/>
</dbReference>
<dbReference type="InterPro" id="IPR036144">
    <property type="entry name" value="RibA-like_sf"/>
</dbReference>
<keyword evidence="10 17" id="KW-0378">Hydrolase</keyword>
<organism evidence="17 18">
    <name type="scientific">Candidatus Glassbacteria bacterium RBG_16_58_8</name>
    <dbReference type="NCBI Taxonomy" id="1817866"/>
    <lineage>
        <taxon>Bacteria</taxon>
        <taxon>Candidatus Glassiibacteriota</taxon>
    </lineage>
</organism>
<dbReference type="InterPro" id="IPR000926">
    <property type="entry name" value="RibA"/>
</dbReference>
<feature type="region of interest" description="Disordered" evidence="15">
    <location>
        <begin position="256"/>
        <end position="299"/>
    </location>
</feature>
<dbReference type="UniPathway" id="UPA00275">
    <property type="reaction ID" value="UER00399"/>
</dbReference>
<evidence type="ECO:0000256" key="9">
    <source>
        <dbReference type="ARBA" id="ARBA00022741"/>
    </source>
</evidence>
<evidence type="ECO:0000256" key="8">
    <source>
        <dbReference type="ARBA" id="ARBA00022723"/>
    </source>
</evidence>
<dbReference type="GO" id="GO:0046872">
    <property type="term" value="F:metal ion binding"/>
    <property type="evidence" value="ECO:0007669"/>
    <property type="project" value="UniProtKB-KW"/>
</dbReference>
<comment type="function">
    <text evidence="3">Catalyzes the conversion of D-ribulose 5-phosphate to formate and 3,4-dihydroxy-2-butanone 4-phosphate.</text>
</comment>
<dbReference type="GO" id="GO:0005525">
    <property type="term" value="F:GTP binding"/>
    <property type="evidence" value="ECO:0007669"/>
    <property type="project" value="UniProtKB-KW"/>
</dbReference>
<keyword evidence="9" id="KW-0547">Nucleotide-binding</keyword>
<dbReference type="EMBL" id="MFIW01000039">
    <property type="protein sequence ID" value="OGF97900.1"/>
    <property type="molecule type" value="Genomic_DNA"/>
</dbReference>
<proteinExistence type="inferred from homology"/>
<name>A0A1F5YCJ5_9BACT</name>
<dbReference type="InterPro" id="IPR000422">
    <property type="entry name" value="DHBP_synthase_RibB"/>
</dbReference>
<protein>
    <submittedName>
        <fullName evidence="17">GTP cyclohydrolase II</fullName>
    </submittedName>
</protein>
<evidence type="ECO:0000256" key="5">
    <source>
        <dbReference type="ARBA" id="ARBA00004904"/>
    </source>
</evidence>
<dbReference type="Proteomes" id="UP000179034">
    <property type="component" value="Unassembled WGS sequence"/>
</dbReference>
<evidence type="ECO:0000259" key="16">
    <source>
        <dbReference type="Pfam" id="PF00925"/>
    </source>
</evidence>
<keyword evidence="12" id="KW-0342">GTP-binding</keyword>
<dbReference type="PANTHER" id="PTHR21327:SF18">
    <property type="entry name" value="3,4-DIHYDROXY-2-BUTANONE 4-PHOSPHATE SYNTHASE"/>
    <property type="match status" value="1"/>
</dbReference>
<evidence type="ECO:0000313" key="18">
    <source>
        <dbReference type="Proteomes" id="UP000179034"/>
    </source>
</evidence>
<sequence length="299" mass="33553">LKPAGVLCEIMDDDGRMARLQALKELSRKFGISLITIEDLIKHRRRTEKLVRVIAKTLFPTRFGEFTLYLYGTTIDDEHHLALVKGEIDRKRDILVRVHSSCVTGDVFHSLRCDCGEQMERSLEMIVKEGRGVFLYMHQEGRGIGLVNKIKAYTLQDQGLDTVEANERLGFQADLRDYGIGAQILSDLGLTSIRILTNNPKKVVGLEGYGLKISDQVPLAVEPNPYNLVYLHTKKVKMGHNLFTDRREPFHQYVASTLQDHRSGRTSSAGAGAAKRRGKKVAGSGRKPQRHAQKGEESS</sequence>
<dbReference type="CDD" id="cd00641">
    <property type="entry name" value="GTP_cyclohydro2"/>
    <property type="match status" value="1"/>
</dbReference>
<dbReference type="GO" id="GO:0003935">
    <property type="term" value="F:GTP cyclohydrolase II activity"/>
    <property type="evidence" value="ECO:0007669"/>
    <property type="project" value="UniProtKB-EC"/>
</dbReference>
<keyword evidence="8" id="KW-0479">Metal-binding</keyword>
<evidence type="ECO:0000256" key="3">
    <source>
        <dbReference type="ARBA" id="ARBA00002284"/>
    </source>
</evidence>
<evidence type="ECO:0000256" key="7">
    <source>
        <dbReference type="ARBA" id="ARBA00022619"/>
    </source>
</evidence>
<dbReference type="GO" id="GO:0009231">
    <property type="term" value="P:riboflavin biosynthetic process"/>
    <property type="evidence" value="ECO:0007669"/>
    <property type="project" value="UniProtKB-UniPathway"/>
</dbReference>
<dbReference type="GO" id="GO:0008686">
    <property type="term" value="F:3,4-dihydroxy-2-butanone-4-phosphate synthase activity"/>
    <property type="evidence" value="ECO:0007669"/>
    <property type="project" value="UniProtKB-EC"/>
</dbReference>
<comment type="caution">
    <text evidence="17">The sequence shown here is derived from an EMBL/GenBank/DDBJ whole genome shotgun (WGS) entry which is preliminary data.</text>
</comment>
<dbReference type="Gene3D" id="3.90.870.10">
    <property type="entry name" value="DHBP synthase"/>
    <property type="match status" value="1"/>
</dbReference>
<dbReference type="PANTHER" id="PTHR21327">
    <property type="entry name" value="GTP CYCLOHYDROLASE II-RELATED"/>
    <property type="match status" value="1"/>
</dbReference>
<dbReference type="PIRSF" id="PIRSF001259">
    <property type="entry name" value="RibA"/>
    <property type="match status" value="1"/>
</dbReference>
<keyword evidence="7" id="KW-0686">Riboflavin biosynthesis</keyword>
<comment type="catalytic activity">
    <reaction evidence="14">
        <text>GTP + 4 H2O = 2,5-diamino-6-hydroxy-4-(5-phosphoribosylamino)-pyrimidine + formate + 2 phosphate + 3 H(+)</text>
        <dbReference type="Rhea" id="RHEA:23704"/>
        <dbReference type="ChEBI" id="CHEBI:15377"/>
        <dbReference type="ChEBI" id="CHEBI:15378"/>
        <dbReference type="ChEBI" id="CHEBI:15740"/>
        <dbReference type="ChEBI" id="CHEBI:37565"/>
        <dbReference type="ChEBI" id="CHEBI:43474"/>
        <dbReference type="ChEBI" id="CHEBI:58614"/>
        <dbReference type="EC" id="3.5.4.25"/>
    </reaction>
</comment>
<gene>
    <name evidence="17" type="ORF">A2Z06_02065</name>
</gene>
<evidence type="ECO:0000256" key="15">
    <source>
        <dbReference type="SAM" id="MobiDB-lite"/>
    </source>
</evidence>
<dbReference type="AlphaFoldDB" id="A0A1F5YCJ5"/>
<dbReference type="Pfam" id="PF00925">
    <property type="entry name" value="GTP_cyclohydro2"/>
    <property type="match status" value="1"/>
</dbReference>
<comment type="catalytic activity">
    <reaction evidence="1">
        <text>D-ribulose 5-phosphate = (2S)-2-hydroxy-3-oxobutyl phosphate + formate + H(+)</text>
        <dbReference type="Rhea" id="RHEA:18457"/>
        <dbReference type="ChEBI" id="CHEBI:15378"/>
        <dbReference type="ChEBI" id="CHEBI:15740"/>
        <dbReference type="ChEBI" id="CHEBI:58121"/>
        <dbReference type="ChEBI" id="CHEBI:58830"/>
        <dbReference type="EC" id="4.1.99.12"/>
    </reaction>
</comment>
<evidence type="ECO:0000256" key="14">
    <source>
        <dbReference type="ARBA" id="ARBA00049295"/>
    </source>
</evidence>
<dbReference type="NCBIfam" id="TIGR00505">
    <property type="entry name" value="ribA"/>
    <property type="match status" value="1"/>
</dbReference>
<dbReference type="SUPFAM" id="SSF142695">
    <property type="entry name" value="RibA-like"/>
    <property type="match status" value="1"/>
</dbReference>